<dbReference type="AlphaFoldDB" id="A0A831SN30"/>
<evidence type="ECO:0000256" key="3">
    <source>
        <dbReference type="ARBA" id="ARBA00023163"/>
    </source>
</evidence>
<feature type="domain" description="HTH tetR-type" evidence="5">
    <location>
        <begin position="11"/>
        <end position="71"/>
    </location>
</feature>
<evidence type="ECO:0000256" key="2">
    <source>
        <dbReference type="ARBA" id="ARBA00023125"/>
    </source>
</evidence>
<dbReference type="PROSITE" id="PS50977">
    <property type="entry name" value="HTH_TETR_2"/>
    <property type="match status" value="1"/>
</dbReference>
<dbReference type="PANTHER" id="PTHR30055">
    <property type="entry name" value="HTH-TYPE TRANSCRIPTIONAL REGULATOR RUTR"/>
    <property type="match status" value="1"/>
</dbReference>
<name>A0A831SN30_PROAE</name>
<proteinExistence type="predicted"/>
<dbReference type="EMBL" id="DSBW01000072">
    <property type="protein sequence ID" value="HED30666.1"/>
    <property type="molecule type" value="Genomic_DNA"/>
</dbReference>
<gene>
    <name evidence="6" type="ORF">ENN50_03030</name>
</gene>
<sequence>MARPLKNRQLSHPHDVIKDAAWQQISQSGAGSLSLRKIARDIGITAPAIYNYYPDRNALVTALIIDAFTSFGNSQLSARNSRPGPGKEIERLEATGIAYREWALEHPQQYHLIFGTPVPGYIPPMQEILPVLLHSLTALTSCITELHQQGKIDLEDVPRPLVDRNNRFYGMVQPANDIQLAIYGIAMNIWGRVHGLVSLEITGQLPPFGQDGAALYHYELTSIIRQFITKQATKRENDT</sequence>
<keyword evidence="3" id="KW-0804">Transcription</keyword>
<reference evidence="6" key="1">
    <citation type="journal article" date="2020" name="mSystems">
        <title>Genome- and Community-Level Interaction Insights into Carbon Utilization and Element Cycling Functions of Hydrothermarchaeota in Hydrothermal Sediment.</title>
        <authorList>
            <person name="Zhou Z."/>
            <person name="Liu Y."/>
            <person name="Xu W."/>
            <person name="Pan J."/>
            <person name="Luo Z.H."/>
            <person name="Li M."/>
        </authorList>
    </citation>
    <scope>NUCLEOTIDE SEQUENCE [LARGE SCALE GENOMIC DNA]</scope>
    <source>
        <strain evidence="6">SpSt-1181</strain>
    </source>
</reference>
<dbReference type="InterPro" id="IPR009057">
    <property type="entry name" value="Homeodomain-like_sf"/>
</dbReference>
<dbReference type="SUPFAM" id="SSF48498">
    <property type="entry name" value="Tetracyclin repressor-like, C-terminal domain"/>
    <property type="match status" value="1"/>
</dbReference>
<organism evidence="6">
    <name type="scientific">Prosthecochloris aestuarii</name>
    <dbReference type="NCBI Taxonomy" id="1102"/>
    <lineage>
        <taxon>Bacteria</taxon>
        <taxon>Pseudomonadati</taxon>
        <taxon>Chlorobiota</taxon>
        <taxon>Chlorobiia</taxon>
        <taxon>Chlorobiales</taxon>
        <taxon>Chlorobiaceae</taxon>
        <taxon>Prosthecochloris</taxon>
    </lineage>
</organism>
<dbReference type="GO" id="GO:0000976">
    <property type="term" value="F:transcription cis-regulatory region binding"/>
    <property type="evidence" value="ECO:0007669"/>
    <property type="project" value="TreeGrafter"/>
</dbReference>
<dbReference type="InterPro" id="IPR001647">
    <property type="entry name" value="HTH_TetR"/>
</dbReference>
<dbReference type="Gene3D" id="1.10.357.10">
    <property type="entry name" value="Tetracycline Repressor, domain 2"/>
    <property type="match status" value="1"/>
</dbReference>
<feature type="DNA-binding region" description="H-T-H motif" evidence="4">
    <location>
        <begin position="34"/>
        <end position="53"/>
    </location>
</feature>
<evidence type="ECO:0000313" key="6">
    <source>
        <dbReference type="EMBL" id="HED30666.1"/>
    </source>
</evidence>
<dbReference type="Pfam" id="PF00440">
    <property type="entry name" value="TetR_N"/>
    <property type="match status" value="1"/>
</dbReference>
<keyword evidence="2 4" id="KW-0238">DNA-binding</keyword>
<dbReference type="InterPro" id="IPR050109">
    <property type="entry name" value="HTH-type_TetR-like_transc_reg"/>
</dbReference>
<evidence type="ECO:0000256" key="4">
    <source>
        <dbReference type="PROSITE-ProRule" id="PRU00335"/>
    </source>
</evidence>
<dbReference type="SUPFAM" id="SSF46689">
    <property type="entry name" value="Homeodomain-like"/>
    <property type="match status" value="1"/>
</dbReference>
<dbReference type="Proteomes" id="UP000886335">
    <property type="component" value="Unassembled WGS sequence"/>
</dbReference>
<dbReference type="InterPro" id="IPR036271">
    <property type="entry name" value="Tet_transcr_reg_TetR-rel_C_sf"/>
</dbReference>
<dbReference type="GO" id="GO:0003700">
    <property type="term" value="F:DNA-binding transcription factor activity"/>
    <property type="evidence" value="ECO:0007669"/>
    <property type="project" value="TreeGrafter"/>
</dbReference>
<keyword evidence="1" id="KW-0805">Transcription regulation</keyword>
<protein>
    <submittedName>
        <fullName evidence="6">TetR/AcrR family transcriptional regulator</fullName>
    </submittedName>
</protein>
<evidence type="ECO:0000256" key="1">
    <source>
        <dbReference type="ARBA" id="ARBA00023015"/>
    </source>
</evidence>
<comment type="caution">
    <text evidence="6">The sequence shown here is derived from an EMBL/GenBank/DDBJ whole genome shotgun (WGS) entry which is preliminary data.</text>
</comment>
<evidence type="ECO:0000259" key="5">
    <source>
        <dbReference type="PROSITE" id="PS50977"/>
    </source>
</evidence>
<dbReference type="InterPro" id="IPR025996">
    <property type="entry name" value="MT1864/Rv1816-like_C"/>
</dbReference>
<dbReference type="PANTHER" id="PTHR30055:SF243">
    <property type="entry name" value="HTH-TYPE TRANSCRIPTIONAL REGULATOR RV1816"/>
    <property type="match status" value="1"/>
</dbReference>
<dbReference type="Pfam" id="PF13305">
    <property type="entry name" value="TetR_C_33"/>
    <property type="match status" value="1"/>
</dbReference>
<accession>A0A831SN30</accession>